<evidence type="ECO:0000256" key="5">
    <source>
        <dbReference type="ARBA" id="ARBA00022989"/>
    </source>
</evidence>
<dbReference type="PRINTS" id="PR00171">
    <property type="entry name" value="SUGRTRNSPORT"/>
</dbReference>
<dbReference type="FunFam" id="1.20.1250.20:FF:000134">
    <property type="entry name" value="MFS sugar transporter protein"/>
    <property type="match status" value="1"/>
</dbReference>
<keyword evidence="5 8" id="KW-1133">Transmembrane helix</keyword>
<keyword evidence="6 8" id="KW-0472">Membrane</keyword>
<keyword evidence="10" id="KW-0762">Sugar transport</keyword>
<dbReference type="EMBL" id="KE148167">
    <property type="protein sequence ID" value="EPE03514.1"/>
    <property type="molecule type" value="Genomic_DNA"/>
</dbReference>
<evidence type="ECO:0000313" key="10">
    <source>
        <dbReference type="EMBL" id="EPE03514.1"/>
    </source>
</evidence>
<dbReference type="InterPro" id="IPR020846">
    <property type="entry name" value="MFS_dom"/>
</dbReference>
<dbReference type="PROSITE" id="PS50850">
    <property type="entry name" value="MFS"/>
    <property type="match status" value="1"/>
</dbReference>
<evidence type="ECO:0000259" key="9">
    <source>
        <dbReference type="PROSITE" id="PS50850"/>
    </source>
</evidence>
<evidence type="ECO:0000256" key="6">
    <source>
        <dbReference type="ARBA" id="ARBA00023136"/>
    </source>
</evidence>
<dbReference type="InterPro" id="IPR005829">
    <property type="entry name" value="Sugar_transporter_CS"/>
</dbReference>
<dbReference type="PANTHER" id="PTHR48022:SF23">
    <property type="entry name" value="MAJOR FACILITATOR SUPERFAMILY (MFS) PROFILE DOMAIN-CONTAINING PROTEIN"/>
    <property type="match status" value="1"/>
</dbReference>
<dbReference type="eggNOG" id="KOG0254">
    <property type="taxonomic scope" value="Eukaryota"/>
</dbReference>
<feature type="transmembrane region" description="Helical" evidence="8">
    <location>
        <begin position="12"/>
        <end position="39"/>
    </location>
</feature>
<feature type="transmembrane region" description="Helical" evidence="8">
    <location>
        <begin position="59"/>
        <end position="78"/>
    </location>
</feature>
<reference evidence="10 11" key="1">
    <citation type="journal article" date="2013" name="BMC Genomics">
        <title>The genome and transcriptome of the pine saprophyte Ophiostoma piceae, and a comparison with the bark beetle-associated pine pathogen Grosmannia clavigera.</title>
        <authorList>
            <person name="Haridas S."/>
            <person name="Wang Y."/>
            <person name="Lim L."/>
            <person name="Massoumi Alamouti S."/>
            <person name="Jackman S."/>
            <person name="Docking R."/>
            <person name="Robertson G."/>
            <person name="Birol I."/>
            <person name="Bohlmann J."/>
            <person name="Breuil C."/>
        </authorList>
    </citation>
    <scope>NUCLEOTIDE SEQUENCE [LARGE SCALE GENOMIC DNA]</scope>
    <source>
        <strain evidence="10 11">UAMH 11346</strain>
    </source>
</reference>
<keyword evidence="4 8" id="KW-0812">Transmembrane</keyword>
<dbReference type="AlphaFoldDB" id="S3BQA3"/>
<evidence type="ECO:0000256" key="4">
    <source>
        <dbReference type="ARBA" id="ARBA00022692"/>
    </source>
</evidence>
<name>S3BQA3_OPHP1</name>
<protein>
    <submittedName>
        <fullName evidence="10">Sugar transporter</fullName>
    </submittedName>
</protein>
<evidence type="ECO:0000256" key="8">
    <source>
        <dbReference type="SAM" id="Phobius"/>
    </source>
</evidence>
<dbReference type="PROSITE" id="PS00217">
    <property type="entry name" value="SUGAR_TRANSPORT_2"/>
    <property type="match status" value="1"/>
</dbReference>
<dbReference type="InterPro" id="IPR036259">
    <property type="entry name" value="MFS_trans_sf"/>
</dbReference>
<dbReference type="HOGENOM" id="CLU_001265_30_12_1"/>
<dbReference type="OMA" id="WTTYGCS"/>
<comment type="similarity">
    <text evidence="2 7">Belongs to the major facilitator superfamily. Sugar transporter (TC 2.A.1.1) family.</text>
</comment>
<feature type="transmembrane region" description="Helical" evidence="8">
    <location>
        <begin position="114"/>
        <end position="137"/>
    </location>
</feature>
<dbReference type="InterPro" id="IPR050360">
    <property type="entry name" value="MFS_Sugar_Transporters"/>
</dbReference>
<dbReference type="Gene3D" id="1.20.1250.20">
    <property type="entry name" value="MFS general substrate transporter like domains"/>
    <property type="match status" value="1"/>
</dbReference>
<dbReference type="Pfam" id="PF00083">
    <property type="entry name" value="Sugar_tr"/>
    <property type="match status" value="1"/>
</dbReference>
<organism evidence="10 11">
    <name type="scientific">Ophiostoma piceae (strain UAMH 11346)</name>
    <name type="common">Sap stain fungus</name>
    <dbReference type="NCBI Taxonomy" id="1262450"/>
    <lineage>
        <taxon>Eukaryota</taxon>
        <taxon>Fungi</taxon>
        <taxon>Dikarya</taxon>
        <taxon>Ascomycota</taxon>
        <taxon>Pezizomycotina</taxon>
        <taxon>Sordariomycetes</taxon>
        <taxon>Sordariomycetidae</taxon>
        <taxon>Ophiostomatales</taxon>
        <taxon>Ophiostomataceae</taxon>
        <taxon>Ophiostoma</taxon>
    </lineage>
</organism>
<feature type="transmembrane region" description="Helical" evidence="8">
    <location>
        <begin position="445"/>
        <end position="463"/>
    </location>
</feature>
<dbReference type="Proteomes" id="UP000016923">
    <property type="component" value="Unassembled WGS sequence"/>
</dbReference>
<evidence type="ECO:0000256" key="7">
    <source>
        <dbReference type="RuleBase" id="RU003346"/>
    </source>
</evidence>
<evidence type="ECO:0000256" key="2">
    <source>
        <dbReference type="ARBA" id="ARBA00010992"/>
    </source>
</evidence>
<dbReference type="SUPFAM" id="SSF103473">
    <property type="entry name" value="MFS general substrate transporter"/>
    <property type="match status" value="1"/>
</dbReference>
<feature type="domain" description="Major facilitator superfamily (MFS) profile" evidence="9">
    <location>
        <begin position="16"/>
        <end position="467"/>
    </location>
</feature>
<dbReference type="GO" id="GO:0016020">
    <property type="term" value="C:membrane"/>
    <property type="evidence" value="ECO:0007669"/>
    <property type="project" value="UniProtKB-SubCell"/>
</dbReference>
<evidence type="ECO:0000256" key="1">
    <source>
        <dbReference type="ARBA" id="ARBA00004141"/>
    </source>
</evidence>
<dbReference type="PANTHER" id="PTHR48022">
    <property type="entry name" value="PLASTIDIC GLUCOSE TRANSPORTER 4"/>
    <property type="match status" value="1"/>
</dbReference>
<feature type="transmembrane region" description="Helical" evidence="8">
    <location>
        <begin position="269"/>
        <end position="290"/>
    </location>
</feature>
<keyword evidence="11" id="KW-1185">Reference proteome</keyword>
<feature type="transmembrane region" description="Helical" evidence="8">
    <location>
        <begin position="339"/>
        <end position="361"/>
    </location>
</feature>
<feature type="transmembrane region" description="Helical" evidence="8">
    <location>
        <begin position="149"/>
        <end position="167"/>
    </location>
</feature>
<dbReference type="InterPro" id="IPR003663">
    <property type="entry name" value="Sugar/inositol_transpt"/>
</dbReference>
<evidence type="ECO:0000256" key="3">
    <source>
        <dbReference type="ARBA" id="ARBA00022448"/>
    </source>
</evidence>
<keyword evidence="3 7" id="KW-0813">Transport</keyword>
<comment type="subcellular location">
    <subcellularLocation>
        <location evidence="1">Membrane</location>
        <topology evidence="1">Multi-pass membrane protein</topology>
    </subcellularLocation>
</comment>
<dbReference type="VEuPathDB" id="FungiDB:F503_06687"/>
<sequence length="506" mass="54476">MSLVATLRKHRVAIGVSAAVNVSACLFGFDTGVAGGVVALNSFKSTFHLTTSKSAYADASSNVVTLLNAGAFFGALIPPLASHYIGRKQLLTLAGIIFLIGGVLQTAAQGPSLGMIYAGRVVAGLAVGLISNVAPVFAAECAPKELRGIMMSLFEMFLVSGGMLAYWTTYGCSKHLAPTSRQWRLPLSLQIILSALVLVSSLLVPESPRWLARQDRHQEAASTLAYLRDAPVDDPAIVDEMAEILAQIQEEVATTKGRTLRELFEARNIVRLLWALGVGLFAMWCGHNAILYYGPSVFAQIGYTGQNAALMASGIFTCIKFASTILFLLGGVHFFSRKALMAGGAFFMGAFLFGLGGLLASHPPTEAGNGTGTPSGRGMMALIYLFVVAYSLSLGPLQWVYIGEIFPTRIRDYGMAISAANIWLWNFVVSKITPTAILNIGWKTWMIFGTLNICGCIFFTMLPETKDLSLEQMDVLFGVVGEETRRHDIELNVQSKKDTSTNVLES</sequence>
<feature type="transmembrane region" description="Helical" evidence="8">
    <location>
        <begin position="187"/>
        <end position="204"/>
    </location>
</feature>
<dbReference type="NCBIfam" id="TIGR00879">
    <property type="entry name" value="SP"/>
    <property type="match status" value="1"/>
</dbReference>
<feature type="transmembrane region" description="Helical" evidence="8">
    <location>
        <begin position="310"/>
        <end position="332"/>
    </location>
</feature>
<dbReference type="OrthoDB" id="6612291at2759"/>
<feature type="transmembrane region" description="Helical" evidence="8">
    <location>
        <begin position="90"/>
        <end position="108"/>
    </location>
</feature>
<accession>S3BQA3</accession>
<proteinExistence type="inferred from homology"/>
<dbReference type="InterPro" id="IPR005828">
    <property type="entry name" value="MFS_sugar_transport-like"/>
</dbReference>
<gene>
    <name evidence="10" type="ORF">F503_06687</name>
</gene>
<dbReference type="GO" id="GO:0005351">
    <property type="term" value="F:carbohydrate:proton symporter activity"/>
    <property type="evidence" value="ECO:0007669"/>
    <property type="project" value="TreeGrafter"/>
</dbReference>
<feature type="transmembrane region" description="Helical" evidence="8">
    <location>
        <begin position="381"/>
        <end position="401"/>
    </location>
</feature>
<evidence type="ECO:0000313" key="11">
    <source>
        <dbReference type="Proteomes" id="UP000016923"/>
    </source>
</evidence>